<dbReference type="EMBL" id="CP117880">
    <property type="protein sequence ID" value="WDF68094.1"/>
    <property type="molecule type" value="Genomic_DNA"/>
</dbReference>
<evidence type="ECO:0000313" key="2">
    <source>
        <dbReference type="Proteomes" id="UP001221558"/>
    </source>
</evidence>
<reference evidence="1 2" key="1">
    <citation type="submission" date="2023-02" db="EMBL/GenBank/DDBJ databases">
        <title>Genome sequence of Sphingobacterium sp. KACC 22765.</title>
        <authorList>
            <person name="Kim S."/>
            <person name="Heo J."/>
            <person name="Kwon S.-W."/>
        </authorList>
    </citation>
    <scope>NUCLEOTIDE SEQUENCE [LARGE SCALE GENOMIC DNA]</scope>
    <source>
        <strain evidence="1 2">KACC 22765</strain>
    </source>
</reference>
<dbReference type="InterPro" id="IPR058512">
    <property type="entry name" value="DUF8199"/>
</dbReference>
<dbReference type="Pfam" id="PF26622">
    <property type="entry name" value="DUF8199"/>
    <property type="match status" value="1"/>
</dbReference>
<evidence type="ECO:0000313" key="1">
    <source>
        <dbReference type="EMBL" id="WDF68094.1"/>
    </source>
</evidence>
<organism evidence="1 2">
    <name type="scientific">Sphingobacterium oryzagri</name>
    <dbReference type="NCBI Taxonomy" id="3025669"/>
    <lineage>
        <taxon>Bacteria</taxon>
        <taxon>Pseudomonadati</taxon>
        <taxon>Bacteroidota</taxon>
        <taxon>Sphingobacteriia</taxon>
        <taxon>Sphingobacteriales</taxon>
        <taxon>Sphingobacteriaceae</taxon>
        <taxon>Sphingobacterium</taxon>
    </lineage>
</organism>
<accession>A0ABY7WHK9</accession>
<sequence length="146" mass="15952">MKIFLSYILLFLYTLTCTGSSVYMHMCDKGSIFIVQSEQENADAACPLCDKASSHTEKTSAKEHSCGTQDDCCNDVKVDLKKADNSIENAPATLAFLSLSPAIVTLHWIVLFPQEITSAPQATETSAVPLFATASPPYLIHCNFRI</sequence>
<gene>
    <name evidence="1" type="ORF">PQ465_17575</name>
</gene>
<proteinExistence type="predicted"/>
<name>A0ABY7WHK9_9SPHI</name>
<dbReference type="RefSeq" id="WP_274266828.1">
    <property type="nucleotide sequence ID" value="NZ_CP117880.1"/>
</dbReference>
<protein>
    <submittedName>
        <fullName evidence="1">Uncharacterized protein</fullName>
    </submittedName>
</protein>
<keyword evidence="2" id="KW-1185">Reference proteome</keyword>
<dbReference type="Proteomes" id="UP001221558">
    <property type="component" value="Chromosome"/>
</dbReference>